<dbReference type="InterPro" id="IPR012677">
    <property type="entry name" value="Nucleotide-bd_a/b_plait_sf"/>
</dbReference>
<accession>A0A498SQ42</accession>
<dbReference type="SMART" id="SM00360">
    <property type="entry name" value="RRM"/>
    <property type="match status" value="1"/>
</dbReference>
<dbReference type="Proteomes" id="UP000276991">
    <property type="component" value="Unassembled WGS sequence"/>
</dbReference>
<dbReference type="InterPro" id="IPR000504">
    <property type="entry name" value="RRM_dom"/>
</dbReference>
<dbReference type="GO" id="GO:0005634">
    <property type="term" value="C:nucleus"/>
    <property type="evidence" value="ECO:0007669"/>
    <property type="project" value="TreeGrafter"/>
</dbReference>
<protein>
    <recommendedName>
        <fullName evidence="3">RRM domain-containing protein</fullName>
    </recommendedName>
</protein>
<sequence>MCAAAVASIYDVHQLVDFYRLAYKAGYGFGEATSGAYPLSPFKTLSKHLCHKAAQLLLPSIVTAKTKPPAGVFGGSPTLKARDVSFDTSSKEPHLVRARVFVGNMNTNVITRDDIIRLFSAYGTLLGVTVFKGYAFIQYGTSTEADLAVSALNGYSWNGSILDVKLAIAGMKSHNVTSTVSTSNGVKRGAENFSGISANAKKERLDDYGRAAAQNNRNRQTAATDSTESRNLYETGMPDTLICGGCRFVTSDFEDFREHRKSACPINSIDGEVENEEMKWQCSMCDEVCANGGALIDHALDRHNIRLLKNGTE</sequence>
<proteinExistence type="predicted"/>
<dbReference type="Pfam" id="PF00076">
    <property type="entry name" value="RRM_1"/>
    <property type="match status" value="1"/>
</dbReference>
<dbReference type="PANTHER" id="PTHR13968">
    <property type="entry name" value="HETEROGENEOUS NUCLEAR RIBONUCLEOPROTEIN"/>
    <property type="match status" value="1"/>
</dbReference>
<dbReference type="SUPFAM" id="SSF54928">
    <property type="entry name" value="RNA-binding domain, RBD"/>
    <property type="match status" value="1"/>
</dbReference>
<dbReference type="Gene3D" id="3.30.70.330">
    <property type="match status" value="1"/>
</dbReference>
<evidence type="ECO:0000256" key="1">
    <source>
        <dbReference type="ARBA" id="ARBA00022884"/>
    </source>
</evidence>
<dbReference type="STRING" id="6277.A0A498SQ42"/>
<gene>
    <name evidence="4" type="ORF">NAV_LOCUS8028</name>
</gene>
<keyword evidence="5" id="KW-1185">Reference proteome</keyword>
<dbReference type="EMBL" id="UPTC01002242">
    <property type="protein sequence ID" value="VBB33237.1"/>
    <property type="molecule type" value="Genomic_DNA"/>
</dbReference>
<dbReference type="InterPro" id="IPR035979">
    <property type="entry name" value="RBD_domain_sf"/>
</dbReference>
<evidence type="ECO:0000259" key="3">
    <source>
        <dbReference type="PROSITE" id="PS50102"/>
    </source>
</evidence>
<dbReference type="OrthoDB" id="6730379at2759"/>
<evidence type="ECO:0000313" key="4">
    <source>
        <dbReference type="EMBL" id="VBB33237.1"/>
    </source>
</evidence>
<keyword evidence="1 2" id="KW-0694">RNA-binding</keyword>
<feature type="domain" description="RRM" evidence="3">
    <location>
        <begin position="98"/>
        <end position="169"/>
    </location>
</feature>
<dbReference type="AlphaFoldDB" id="A0A498SQ42"/>
<organism evidence="4 5">
    <name type="scientific">Acanthocheilonema viteae</name>
    <name type="common">Filarial nematode worm</name>
    <name type="synonym">Dipetalonema viteae</name>
    <dbReference type="NCBI Taxonomy" id="6277"/>
    <lineage>
        <taxon>Eukaryota</taxon>
        <taxon>Metazoa</taxon>
        <taxon>Ecdysozoa</taxon>
        <taxon>Nematoda</taxon>
        <taxon>Chromadorea</taxon>
        <taxon>Rhabditida</taxon>
        <taxon>Spirurina</taxon>
        <taxon>Spiruromorpha</taxon>
        <taxon>Filarioidea</taxon>
        <taxon>Onchocercidae</taxon>
        <taxon>Acanthocheilonema</taxon>
    </lineage>
</organism>
<dbReference type="InterPro" id="IPR051186">
    <property type="entry name" value="RRM_HNRPC/RALY_subfam"/>
</dbReference>
<dbReference type="PANTHER" id="PTHR13968:SF26">
    <property type="entry name" value="RRM DOMAIN-CONTAINING PROTEIN"/>
    <property type="match status" value="1"/>
</dbReference>
<evidence type="ECO:0000256" key="2">
    <source>
        <dbReference type="PROSITE-ProRule" id="PRU00176"/>
    </source>
</evidence>
<name>A0A498SQ42_ACAVI</name>
<dbReference type="PROSITE" id="PS50102">
    <property type="entry name" value="RRM"/>
    <property type="match status" value="1"/>
</dbReference>
<reference evidence="4 5" key="1">
    <citation type="submission" date="2018-08" db="EMBL/GenBank/DDBJ databases">
        <authorList>
            <person name="Laetsch R D."/>
            <person name="Stevens L."/>
            <person name="Kumar S."/>
            <person name="Blaxter L. M."/>
        </authorList>
    </citation>
    <scope>NUCLEOTIDE SEQUENCE [LARGE SCALE GENOMIC DNA]</scope>
</reference>
<dbReference type="GO" id="GO:0003723">
    <property type="term" value="F:RNA binding"/>
    <property type="evidence" value="ECO:0007669"/>
    <property type="project" value="UniProtKB-UniRule"/>
</dbReference>
<evidence type="ECO:0000313" key="5">
    <source>
        <dbReference type="Proteomes" id="UP000276991"/>
    </source>
</evidence>